<proteinExistence type="predicted"/>
<dbReference type="EMBL" id="CP114014">
    <property type="protein sequence ID" value="XAY06110.1"/>
    <property type="molecule type" value="Genomic_DNA"/>
</dbReference>
<reference evidence="1" key="1">
    <citation type="submission" date="2022-12" db="EMBL/GenBank/DDBJ databases">
        <title>Paraconexibacter alkalitolerans sp. nov. and Baekduia alba sp. nov., isolated from soil and emended description of the genera Paraconexibacter (Chun et al., 2020) and Baekduia (An et al., 2020).</title>
        <authorList>
            <person name="Vieira S."/>
            <person name="Huber K.J."/>
            <person name="Geppert A."/>
            <person name="Wolf J."/>
            <person name="Neumann-Schaal M."/>
            <person name="Muesken M."/>
            <person name="Overmann J."/>
        </authorList>
    </citation>
    <scope>NUCLEOTIDE SEQUENCE</scope>
    <source>
        <strain evidence="1">AEG42_29</strain>
    </source>
</reference>
<name>A0AAU7AWQ1_9ACTN</name>
<dbReference type="RefSeq" id="WP_354697350.1">
    <property type="nucleotide sequence ID" value="NZ_CP114014.1"/>
</dbReference>
<dbReference type="AlphaFoldDB" id="A0AAU7AWQ1"/>
<evidence type="ECO:0000313" key="1">
    <source>
        <dbReference type="EMBL" id="XAY06110.1"/>
    </source>
</evidence>
<sequence length="117" mass="12799">MASPGDRGVGLVSAEDDFGERYTDLTPSSLDALVDYVTSTGGYLVVERADLPTGQFAQVILEGVGNVDLWAVQVCDDPAQPHDQLRAVVDEMAAAQRALRAWSFNESDWRSILAWER</sequence>
<protein>
    <submittedName>
        <fullName evidence="1">Uncharacterized protein</fullName>
    </submittedName>
</protein>
<gene>
    <name evidence="1" type="ORF">DSM112329_02973</name>
</gene>
<dbReference type="KEGG" id="parq:DSM112329_02973"/>
<organism evidence="1">
    <name type="scientific">Paraconexibacter sp. AEG42_29</name>
    <dbReference type="NCBI Taxonomy" id="2997339"/>
    <lineage>
        <taxon>Bacteria</taxon>
        <taxon>Bacillati</taxon>
        <taxon>Actinomycetota</taxon>
        <taxon>Thermoleophilia</taxon>
        <taxon>Solirubrobacterales</taxon>
        <taxon>Paraconexibacteraceae</taxon>
        <taxon>Paraconexibacter</taxon>
    </lineage>
</organism>
<accession>A0AAU7AWQ1</accession>